<sequence length="482" mass="54976">MPIEAPVGVSQCPVGGARLKNWWLVLYGTERNPQQPQTSSTTTTTTPAPTTTVKISRQRKHNPPQLSPYYRFDSEGISFRLHEQSKKPEPKEDNRRKYDRIQDDDIQKDNDTQQSTSQNNVKYIYNQLSPNDDFHPKNKNHMCLFETLAKQNNMTTRQYYQMMKKDLSSGKEMSCDHPELKKWDLVLRGTASHPHAHNITPPANHDQPFTCSGIKSHGVCIECRPGFYKLKDGCVANCPEHYYGMMQMVQLRSTENTSNNPGPKFQRQGVCLPCHEACRTCKGSKESQCFQCTDGYEKDKGLCQKKLLLNFLDPDMLGFFVWVIVLCIAAIVLFGVIFGLLHARDRHLLCWKGKGKEAGKGDFSLTQEEIDTDVHNFDIIRNRNFRHASIPESSDPLCTSYRLDHKASRDNVARHSGSSSNRSSQLDRDSISVVDNNSSANRYSDHRKTRHSDRSSGRKYMDSYVTYDINSTLTQAMGREMG</sequence>
<proteinExistence type="predicted"/>
<protein>
    <submittedName>
        <fullName evidence="3">FURI1-like protein</fullName>
    </submittedName>
</protein>
<dbReference type="SMART" id="SM00261">
    <property type="entry name" value="FU"/>
    <property type="match status" value="2"/>
</dbReference>
<dbReference type="SUPFAM" id="SSF57184">
    <property type="entry name" value="Growth factor receptor domain"/>
    <property type="match status" value="1"/>
</dbReference>
<evidence type="ECO:0000256" key="2">
    <source>
        <dbReference type="SAM" id="Phobius"/>
    </source>
</evidence>
<dbReference type="InterPro" id="IPR006212">
    <property type="entry name" value="Furin_repeat"/>
</dbReference>
<evidence type="ECO:0000256" key="1">
    <source>
        <dbReference type="SAM" id="MobiDB-lite"/>
    </source>
</evidence>
<feature type="non-terminal residue" evidence="3">
    <location>
        <position position="1"/>
    </location>
</feature>
<gene>
    <name evidence="3" type="ORF">MAR_024239</name>
</gene>
<organism evidence="3 4">
    <name type="scientific">Mya arenaria</name>
    <name type="common">Soft-shell clam</name>
    <dbReference type="NCBI Taxonomy" id="6604"/>
    <lineage>
        <taxon>Eukaryota</taxon>
        <taxon>Metazoa</taxon>
        <taxon>Spiralia</taxon>
        <taxon>Lophotrochozoa</taxon>
        <taxon>Mollusca</taxon>
        <taxon>Bivalvia</taxon>
        <taxon>Autobranchia</taxon>
        <taxon>Heteroconchia</taxon>
        <taxon>Euheterodonta</taxon>
        <taxon>Imparidentia</taxon>
        <taxon>Neoheterodontei</taxon>
        <taxon>Myida</taxon>
        <taxon>Myoidea</taxon>
        <taxon>Myidae</taxon>
        <taxon>Mya</taxon>
    </lineage>
</organism>
<keyword evidence="2" id="KW-0812">Transmembrane</keyword>
<feature type="transmembrane region" description="Helical" evidence="2">
    <location>
        <begin position="319"/>
        <end position="341"/>
    </location>
</feature>
<dbReference type="Proteomes" id="UP001164746">
    <property type="component" value="Chromosome 3"/>
</dbReference>
<feature type="compositionally biased region" description="Low complexity" evidence="1">
    <location>
        <begin position="33"/>
        <end position="52"/>
    </location>
</feature>
<evidence type="ECO:0000313" key="3">
    <source>
        <dbReference type="EMBL" id="WAQ99866.1"/>
    </source>
</evidence>
<dbReference type="EMBL" id="CP111014">
    <property type="protein sequence ID" value="WAQ99866.1"/>
    <property type="molecule type" value="Genomic_DNA"/>
</dbReference>
<feature type="region of interest" description="Disordered" evidence="1">
    <location>
        <begin position="409"/>
        <end position="457"/>
    </location>
</feature>
<keyword evidence="2" id="KW-0472">Membrane</keyword>
<reference evidence="3" key="1">
    <citation type="submission" date="2022-11" db="EMBL/GenBank/DDBJ databases">
        <title>Centuries of genome instability and evolution in soft-shell clam transmissible cancer (bioRxiv).</title>
        <authorList>
            <person name="Hart S.F.M."/>
            <person name="Yonemitsu M.A."/>
            <person name="Giersch R.M."/>
            <person name="Beal B.F."/>
            <person name="Arriagada G."/>
            <person name="Davis B.W."/>
            <person name="Ostrander E.A."/>
            <person name="Goff S.P."/>
            <person name="Metzger M.J."/>
        </authorList>
    </citation>
    <scope>NUCLEOTIDE SEQUENCE</scope>
    <source>
        <strain evidence="3">MELC-2E11</strain>
        <tissue evidence="3">Siphon/mantle</tissue>
    </source>
</reference>
<keyword evidence="4" id="KW-1185">Reference proteome</keyword>
<keyword evidence="2" id="KW-1133">Transmembrane helix</keyword>
<accession>A0ABY7DSN3</accession>
<feature type="region of interest" description="Disordered" evidence="1">
    <location>
        <begin position="32"/>
        <end position="120"/>
    </location>
</feature>
<dbReference type="Gene3D" id="2.10.220.10">
    <property type="entry name" value="Hormone Receptor, Insulin-like Growth Factor Receptor 1, Chain A, domain 2"/>
    <property type="match status" value="1"/>
</dbReference>
<feature type="compositionally biased region" description="Basic and acidic residues" evidence="1">
    <location>
        <begin position="80"/>
        <end position="111"/>
    </location>
</feature>
<evidence type="ECO:0000313" key="4">
    <source>
        <dbReference type="Proteomes" id="UP001164746"/>
    </source>
</evidence>
<dbReference type="CDD" id="cd00064">
    <property type="entry name" value="FU"/>
    <property type="match status" value="2"/>
</dbReference>
<name>A0ABY7DSN3_MYAAR</name>
<dbReference type="InterPro" id="IPR009030">
    <property type="entry name" value="Growth_fac_rcpt_cys_sf"/>
</dbReference>
<feature type="compositionally biased region" description="Polar residues" evidence="1">
    <location>
        <begin position="433"/>
        <end position="442"/>
    </location>
</feature>